<protein>
    <recommendedName>
        <fullName evidence="8">Protein BTN</fullName>
    </recommendedName>
</protein>
<dbReference type="Proteomes" id="UP000000707">
    <property type="component" value="Unassembled WGS sequence"/>
</dbReference>
<feature type="transmembrane region" description="Helical" evidence="8">
    <location>
        <begin position="163"/>
        <end position="181"/>
    </location>
</feature>
<comment type="subcellular location">
    <subcellularLocation>
        <location evidence="1">Endomembrane system</location>
        <topology evidence="1">Multi-pass membrane protein</topology>
    </subcellularLocation>
    <subcellularLocation>
        <location evidence="8">Vacuole membrane</location>
        <topology evidence="8">Multi-pass membrane protein</topology>
    </subcellularLocation>
</comment>
<keyword evidence="10" id="KW-1185">Reference proteome</keyword>
<dbReference type="PANTHER" id="PTHR10981">
    <property type="entry name" value="BATTENIN"/>
    <property type="match status" value="1"/>
</dbReference>
<feature type="transmembrane region" description="Helical" evidence="8">
    <location>
        <begin position="127"/>
        <end position="151"/>
    </location>
</feature>
<gene>
    <name evidence="9" type="ORF">CANTEDRAFT_114549</name>
</gene>
<evidence type="ECO:0000256" key="3">
    <source>
        <dbReference type="ARBA" id="ARBA00022448"/>
    </source>
</evidence>
<evidence type="ECO:0000256" key="7">
    <source>
        <dbReference type="ARBA" id="ARBA00023136"/>
    </source>
</evidence>
<feature type="transmembrane region" description="Helical" evidence="8">
    <location>
        <begin position="74"/>
        <end position="93"/>
    </location>
</feature>
<keyword evidence="5" id="KW-0029">Amino-acid transport</keyword>
<dbReference type="GO" id="GO:0012505">
    <property type="term" value="C:endomembrane system"/>
    <property type="evidence" value="ECO:0007669"/>
    <property type="project" value="UniProtKB-SubCell"/>
</dbReference>
<keyword evidence="8" id="KW-0926">Vacuole</keyword>
<comment type="similarity">
    <text evidence="2 8">Belongs to the battenin family.</text>
</comment>
<dbReference type="GO" id="GO:0006865">
    <property type="term" value="P:amino acid transport"/>
    <property type="evidence" value="ECO:0007669"/>
    <property type="project" value="UniProtKB-KW"/>
</dbReference>
<feature type="transmembrane region" description="Helical" evidence="8">
    <location>
        <begin position="363"/>
        <end position="386"/>
    </location>
</feature>
<keyword evidence="6 8" id="KW-1133">Transmembrane helix</keyword>
<dbReference type="InterPro" id="IPR036259">
    <property type="entry name" value="MFS_trans_sf"/>
</dbReference>
<evidence type="ECO:0000313" key="9">
    <source>
        <dbReference type="EMBL" id="EGV63593.1"/>
    </source>
</evidence>
<dbReference type="AlphaFoldDB" id="G3B5K5"/>
<organism evidence="10">
    <name type="scientific">Candida tenuis (strain ATCC 10573 / BCRC 21748 / CBS 615 / JCM 9827 / NBRC 10315 / NRRL Y-1498 / VKM Y-70)</name>
    <name type="common">Yeast</name>
    <name type="synonym">Yamadazyma tenuis</name>
    <dbReference type="NCBI Taxonomy" id="590646"/>
    <lineage>
        <taxon>Eukaryota</taxon>
        <taxon>Fungi</taxon>
        <taxon>Dikarya</taxon>
        <taxon>Ascomycota</taxon>
        <taxon>Saccharomycotina</taxon>
        <taxon>Pichiomycetes</taxon>
        <taxon>Debaryomycetaceae</taxon>
        <taxon>Yamadazyma</taxon>
    </lineage>
</organism>
<dbReference type="KEGG" id="cten:18247472"/>
<accession>G3B5K5</accession>
<feature type="transmembrane region" description="Helical" evidence="8">
    <location>
        <begin position="45"/>
        <end position="68"/>
    </location>
</feature>
<feature type="transmembrane region" description="Helical" evidence="8">
    <location>
        <begin position="303"/>
        <end position="324"/>
    </location>
</feature>
<evidence type="ECO:0000256" key="2">
    <source>
        <dbReference type="ARBA" id="ARBA00007467"/>
    </source>
</evidence>
<feature type="transmembrane region" description="Helical" evidence="8">
    <location>
        <begin position="272"/>
        <end position="291"/>
    </location>
</feature>
<dbReference type="GO" id="GO:0051453">
    <property type="term" value="P:regulation of intracellular pH"/>
    <property type="evidence" value="ECO:0007669"/>
    <property type="project" value="TreeGrafter"/>
</dbReference>
<dbReference type="eggNOG" id="KOG3880">
    <property type="taxonomic scope" value="Eukaryota"/>
</dbReference>
<dbReference type="SUPFAM" id="SSF103473">
    <property type="entry name" value="MFS general substrate transporter"/>
    <property type="match status" value="1"/>
</dbReference>
<reference evidence="9 10" key="1">
    <citation type="journal article" date="2011" name="Proc. Natl. Acad. Sci. U.S.A.">
        <title>Comparative genomics of xylose-fermenting fungi for enhanced biofuel production.</title>
        <authorList>
            <person name="Wohlbach D.J."/>
            <person name="Kuo A."/>
            <person name="Sato T.K."/>
            <person name="Potts K.M."/>
            <person name="Salamov A.A."/>
            <person name="LaButti K.M."/>
            <person name="Sun H."/>
            <person name="Clum A."/>
            <person name="Pangilinan J.L."/>
            <person name="Lindquist E.A."/>
            <person name="Lucas S."/>
            <person name="Lapidus A."/>
            <person name="Jin M."/>
            <person name="Gunawan C."/>
            <person name="Balan V."/>
            <person name="Dale B.E."/>
            <person name="Jeffries T.W."/>
            <person name="Zinkel R."/>
            <person name="Barry K.W."/>
            <person name="Grigoriev I.V."/>
            <person name="Gasch A.P."/>
        </authorList>
    </citation>
    <scope>NUCLEOTIDE SEQUENCE [LARGE SCALE GENOMIC DNA]</scope>
    <source>
        <strain evidence="10">ATCC 10573 / BCRC 21748 / CBS 615 / JCM 9827 / NBRC 10315 / NRRL Y-1498 / VKM Y-70</strain>
    </source>
</reference>
<dbReference type="Pfam" id="PF02487">
    <property type="entry name" value="CLN3"/>
    <property type="match status" value="1"/>
</dbReference>
<dbReference type="PIRSF" id="PIRSF015974">
    <property type="entry name" value="CLN3_BTN1"/>
    <property type="match status" value="1"/>
</dbReference>
<dbReference type="STRING" id="590646.G3B5K5"/>
<dbReference type="GO" id="GO:0005774">
    <property type="term" value="C:vacuolar membrane"/>
    <property type="evidence" value="ECO:0007669"/>
    <property type="project" value="UniProtKB-SubCell"/>
</dbReference>
<dbReference type="HOGENOM" id="CLU_029663_1_2_1"/>
<feature type="transmembrane region" description="Helical" evidence="8">
    <location>
        <begin position="330"/>
        <end position="351"/>
    </location>
</feature>
<dbReference type="PRINTS" id="PR01315">
    <property type="entry name" value="BATTENIN"/>
</dbReference>
<dbReference type="InterPro" id="IPR003492">
    <property type="entry name" value="Battenin_disease_Cln3"/>
</dbReference>
<name>G3B5K5_CANTC</name>
<keyword evidence="3" id="KW-0813">Transport</keyword>
<sequence length="406" mass="45143">MHLMLSDNRLIFISFLGFGLLNNILYVVILSAAVDLVGSQTPKAVVLLSDILPAFIIKLFAPFFIHMIPYQTRIWSLVFLSSIGMLVISFSAETSISSKIFGICMASLSSGLGELTFLQLTHYFTEVYSIGGFSMGTGLAGLGGSFIFLLLTNILGLSTSTTLLIFSIIPLGFIGLFYFVLPSSIPEHTQYEELPTSSTSMPPKQVSEPAMLIVKNHITKTIGEIKPLFRPFMIPLCTVYISEYVINQGISPNLLFPLKDLPSWLFNSYRDIYVVYGFLYQLGVFISRSSINIGIRFKKLHVLSILQFVNVVILVNQSILYFPFSSIWPLLILILYEGLLGGLAYVNTFLSVSEETPKSKREFSMGCVGMSDSLGIVIAGLINYWLEKRLCNIQVGNGRDWCLSEN</sequence>
<feature type="transmembrane region" description="Helical" evidence="8">
    <location>
        <begin position="12"/>
        <end position="33"/>
    </location>
</feature>
<dbReference type="GeneID" id="18247472"/>
<proteinExistence type="inferred from homology"/>
<evidence type="ECO:0000256" key="1">
    <source>
        <dbReference type="ARBA" id="ARBA00004127"/>
    </source>
</evidence>
<evidence type="ECO:0000313" key="10">
    <source>
        <dbReference type="Proteomes" id="UP000000707"/>
    </source>
</evidence>
<dbReference type="OrthoDB" id="5965864at2759"/>
<evidence type="ECO:0000256" key="4">
    <source>
        <dbReference type="ARBA" id="ARBA00022692"/>
    </source>
</evidence>
<dbReference type="InterPro" id="IPR018460">
    <property type="entry name" value="Battenin_disease_Cln3_subgr"/>
</dbReference>
<dbReference type="PANTHER" id="PTHR10981:SF0">
    <property type="entry name" value="BATTENIN"/>
    <property type="match status" value="1"/>
</dbReference>
<dbReference type="Gene3D" id="1.20.1250.20">
    <property type="entry name" value="MFS general substrate transporter like domains"/>
    <property type="match status" value="1"/>
</dbReference>
<evidence type="ECO:0000256" key="5">
    <source>
        <dbReference type="ARBA" id="ARBA00022970"/>
    </source>
</evidence>
<evidence type="ECO:0000256" key="6">
    <source>
        <dbReference type="ARBA" id="ARBA00022989"/>
    </source>
</evidence>
<keyword evidence="7 8" id="KW-0472">Membrane</keyword>
<evidence type="ECO:0000256" key="8">
    <source>
        <dbReference type="RuleBase" id="RU361113"/>
    </source>
</evidence>
<keyword evidence="4 8" id="KW-0812">Transmembrane</keyword>
<dbReference type="EMBL" id="GL996524">
    <property type="protein sequence ID" value="EGV63593.1"/>
    <property type="molecule type" value="Genomic_DNA"/>
</dbReference>